<dbReference type="InterPro" id="IPR015377">
    <property type="entry name" value="Fumarylacetoacetase_N"/>
</dbReference>
<keyword evidence="8 13" id="KW-0460">Magnesium</keyword>
<organism evidence="16 17">
    <name type="scientific">Nocardia bovistercoris</name>
    <dbReference type="NCBI Taxonomy" id="2785916"/>
    <lineage>
        <taxon>Bacteria</taxon>
        <taxon>Bacillati</taxon>
        <taxon>Actinomycetota</taxon>
        <taxon>Actinomycetes</taxon>
        <taxon>Mycobacteriales</taxon>
        <taxon>Nocardiaceae</taxon>
        <taxon>Nocardia</taxon>
    </lineage>
</organism>
<dbReference type="InterPro" id="IPR005959">
    <property type="entry name" value="Fumarylacetoacetase"/>
</dbReference>
<dbReference type="Proteomes" id="UP000655751">
    <property type="component" value="Unassembled WGS sequence"/>
</dbReference>
<feature type="binding site" evidence="13">
    <location>
        <position position="236"/>
    </location>
    <ligand>
        <name>Mg(2+)</name>
        <dbReference type="ChEBI" id="CHEBI:18420"/>
    </ligand>
</feature>
<evidence type="ECO:0000256" key="1">
    <source>
        <dbReference type="ARBA" id="ARBA00001913"/>
    </source>
</evidence>
<sequence>MARIETAPDSPFGPDNLPYGVCAPRDGGPRVCVRLGDYAIDLSSVFDDPDFAAPTLNKFLARGPRRWHEIRHRLRDLVDGLIPDAAVHLLTEVDQLLPIQVGDYVDFYASIDHATNLGRLLRPNSEPLLPNWRHLPVGYHGRSGTVVVSGTAIHRPCGQHRTDSGVTAFGPTRRLDIEAELGFVVGVGSPLGTRIHTGAFAEHVFGVVLVDDWSARDVQAWEYQPLGPFQGKSFATSISAWITPLAALEAARVPLPEQHPRPLPYLCETEDWGLDIDLTIEWNGSAVSHPPYARMYWSPAQMLAHLSVNGAATRTGDLYASGTVSGPHREQRGSFIELCWGGDEPVEIGGARRTFLEDGDEVVITADAPGVSGSRIGLGEVRGRILPAIGH</sequence>
<evidence type="ECO:0000256" key="9">
    <source>
        <dbReference type="ARBA" id="ARBA00022878"/>
    </source>
</evidence>
<dbReference type="SUPFAM" id="SSF56529">
    <property type="entry name" value="FAH"/>
    <property type="match status" value="1"/>
</dbReference>
<feature type="binding site" evidence="12">
    <location>
        <position position="323"/>
    </location>
    <ligand>
        <name>substrate</name>
    </ligand>
</feature>
<comment type="caution">
    <text evidence="16">The sequence shown here is derived from an EMBL/GenBank/DDBJ whole genome shotgun (WGS) entry which is preliminary data.</text>
</comment>
<feature type="binding site" evidence="13">
    <location>
        <position position="212"/>
    </location>
    <ligand>
        <name>Ca(2+)</name>
        <dbReference type="ChEBI" id="CHEBI:29108"/>
    </ligand>
</feature>
<feature type="binding site" evidence="13">
    <location>
        <position position="232"/>
    </location>
    <ligand>
        <name>Mg(2+)</name>
        <dbReference type="ChEBI" id="CHEBI:18420"/>
    </ligand>
</feature>
<dbReference type="InterPro" id="IPR036663">
    <property type="entry name" value="Fumarylacetoacetase_C_sf"/>
</dbReference>
<evidence type="ECO:0000256" key="8">
    <source>
        <dbReference type="ARBA" id="ARBA00022842"/>
    </source>
</evidence>
<dbReference type="Gene3D" id="2.30.30.230">
    <property type="entry name" value="Fumarylacetoacetase, N-terminal domain"/>
    <property type="match status" value="1"/>
</dbReference>
<evidence type="ECO:0000256" key="11">
    <source>
        <dbReference type="PIRSR" id="PIRSR605959-1"/>
    </source>
</evidence>
<evidence type="ECO:0000256" key="13">
    <source>
        <dbReference type="PIRSR" id="PIRSR605959-3"/>
    </source>
</evidence>
<evidence type="ECO:0000313" key="17">
    <source>
        <dbReference type="Proteomes" id="UP000655751"/>
    </source>
</evidence>
<feature type="active site" description="Proton acceptor" evidence="11">
    <location>
        <position position="113"/>
    </location>
</feature>
<keyword evidence="7 13" id="KW-0106">Calcium</keyword>
<dbReference type="NCBIfam" id="TIGR01266">
    <property type="entry name" value="fum_ac_acetase"/>
    <property type="match status" value="1"/>
</dbReference>
<dbReference type="Pfam" id="PF01557">
    <property type="entry name" value="FAA_hydrolase"/>
    <property type="match status" value="1"/>
</dbReference>
<feature type="binding site" evidence="13">
    <location>
        <position position="212"/>
    </location>
    <ligand>
        <name>Mg(2+)</name>
        <dbReference type="ChEBI" id="CHEBI:18420"/>
    </ligand>
</feature>
<proteinExistence type="predicted"/>
<comment type="pathway">
    <text evidence="3">Amino-acid degradation; L-phenylalanine degradation; acetoacetate and fumarate from L-phenylalanine: step 6/6.</text>
</comment>
<evidence type="ECO:0000256" key="12">
    <source>
        <dbReference type="PIRSR" id="PIRSR605959-2"/>
    </source>
</evidence>
<feature type="binding site" evidence="12">
    <location>
        <position position="108"/>
    </location>
    <ligand>
        <name>substrate</name>
    </ligand>
</feature>
<name>A0A931IBU6_9NOCA</name>
<feature type="binding site" evidence="12">
    <location>
        <position position="219"/>
    </location>
    <ligand>
        <name>substrate</name>
    </ligand>
</feature>
<dbReference type="AlphaFoldDB" id="A0A931IBU6"/>
<dbReference type="PANTHER" id="PTHR43069:SF2">
    <property type="entry name" value="FUMARYLACETOACETASE"/>
    <property type="match status" value="1"/>
</dbReference>
<dbReference type="GO" id="GO:0004334">
    <property type="term" value="F:fumarylacetoacetase activity"/>
    <property type="evidence" value="ECO:0007669"/>
    <property type="project" value="UniProtKB-EC"/>
</dbReference>
<keyword evidence="9" id="KW-0828">Tyrosine catabolism</keyword>
<comment type="cofactor">
    <cofactor evidence="2 13">
        <name>Mg(2+)</name>
        <dbReference type="ChEBI" id="CHEBI:18420"/>
    </cofactor>
</comment>
<dbReference type="InterPro" id="IPR011234">
    <property type="entry name" value="Fumarylacetoacetase-like_C"/>
</dbReference>
<feature type="binding site" evidence="12">
    <location>
        <position position="223"/>
    </location>
    <ligand>
        <name>substrate</name>
    </ligand>
</feature>
<accession>A0A931IBU6</accession>
<evidence type="ECO:0000256" key="3">
    <source>
        <dbReference type="ARBA" id="ARBA00004782"/>
    </source>
</evidence>
<dbReference type="Gene3D" id="3.90.850.10">
    <property type="entry name" value="Fumarylacetoacetase-like, C-terminal domain"/>
    <property type="match status" value="1"/>
</dbReference>
<dbReference type="EMBL" id="JADMLG010000007">
    <property type="protein sequence ID" value="MBH0778181.1"/>
    <property type="molecule type" value="Genomic_DNA"/>
</dbReference>
<keyword evidence="5 13" id="KW-0479">Metal-binding</keyword>
<dbReference type="EC" id="3.7.1.2" evidence="4"/>
<dbReference type="Pfam" id="PF09298">
    <property type="entry name" value="FAA_hydrolase_N"/>
    <property type="match status" value="1"/>
</dbReference>
<dbReference type="RefSeq" id="WP_196150800.1">
    <property type="nucleotide sequence ID" value="NZ_JADMLG010000007.1"/>
</dbReference>
<evidence type="ECO:0000313" key="16">
    <source>
        <dbReference type="EMBL" id="MBH0778181.1"/>
    </source>
</evidence>
<evidence type="ECO:0000259" key="15">
    <source>
        <dbReference type="Pfam" id="PF09298"/>
    </source>
</evidence>
<feature type="domain" description="Fumarylacetoacetase-like C-terminal" evidence="14">
    <location>
        <begin position="106"/>
        <end position="385"/>
    </location>
</feature>
<dbReference type="GO" id="GO:0006572">
    <property type="term" value="P:L-tyrosine catabolic process"/>
    <property type="evidence" value="ECO:0007669"/>
    <property type="project" value="UniProtKB-KW"/>
</dbReference>
<evidence type="ECO:0000256" key="6">
    <source>
        <dbReference type="ARBA" id="ARBA00022801"/>
    </source>
</evidence>
<dbReference type="PANTHER" id="PTHR43069">
    <property type="entry name" value="FUMARYLACETOACETASE"/>
    <property type="match status" value="1"/>
</dbReference>
<dbReference type="GO" id="GO:1902000">
    <property type="term" value="P:homogentisate catabolic process"/>
    <property type="evidence" value="ECO:0007669"/>
    <property type="project" value="TreeGrafter"/>
</dbReference>
<gene>
    <name evidence="16" type="primary">fahA</name>
    <name evidence="16" type="ORF">IT779_18025</name>
</gene>
<dbReference type="GO" id="GO:0046872">
    <property type="term" value="F:metal ion binding"/>
    <property type="evidence" value="ECO:0007669"/>
    <property type="project" value="UniProtKB-KW"/>
</dbReference>
<protein>
    <recommendedName>
        <fullName evidence="4">fumarylacetoacetase</fullName>
        <ecNumber evidence="4">3.7.1.2</ecNumber>
    </recommendedName>
</protein>
<feature type="binding site" evidence="13">
    <location>
        <position position="178"/>
    </location>
    <ligand>
        <name>Ca(2+)</name>
        <dbReference type="ChEBI" id="CHEBI:29108"/>
    </ligand>
</feature>
<keyword evidence="6 16" id="KW-0378">Hydrolase</keyword>
<dbReference type="SUPFAM" id="SSF63433">
    <property type="entry name" value="Fumarylacetoacetate hydrolase, FAH, N-terminal domain"/>
    <property type="match status" value="1"/>
</dbReference>
<feature type="binding site" evidence="12">
    <location>
        <position position="122"/>
    </location>
    <ligand>
        <name>substrate</name>
    </ligand>
</feature>
<evidence type="ECO:0000256" key="5">
    <source>
        <dbReference type="ARBA" id="ARBA00022723"/>
    </source>
</evidence>
<reference evidence="16" key="1">
    <citation type="submission" date="2020-11" db="EMBL/GenBank/DDBJ databases">
        <title>Nocardia NEAU-351.nov., a novel actinomycete isolated from the cow dung.</title>
        <authorList>
            <person name="Zhang X."/>
        </authorList>
    </citation>
    <scope>NUCLEOTIDE SEQUENCE</scope>
    <source>
        <strain evidence="16">NEAU-351</strain>
    </source>
</reference>
<feature type="binding site" evidence="13">
    <location>
        <position position="180"/>
    </location>
    <ligand>
        <name>Ca(2+)</name>
        <dbReference type="ChEBI" id="CHEBI:29108"/>
    </ligand>
</feature>
<evidence type="ECO:0000256" key="7">
    <source>
        <dbReference type="ARBA" id="ARBA00022837"/>
    </source>
</evidence>
<evidence type="ECO:0000256" key="4">
    <source>
        <dbReference type="ARBA" id="ARBA00012094"/>
    </source>
</evidence>
<dbReference type="InterPro" id="IPR036462">
    <property type="entry name" value="Fumarylacetoacetase_N_sf"/>
</dbReference>
<dbReference type="GO" id="GO:0006559">
    <property type="term" value="P:L-phenylalanine catabolic process"/>
    <property type="evidence" value="ECO:0007669"/>
    <property type="project" value="UniProtKB-KW"/>
</dbReference>
<evidence type="ECO:0000256" key="10">
    <source>
        <dbReference type="ARBA" id="ARBA00023232"/>
    </source>
</evidence>
<keyword evidence="10" id="KW-0585">Phenylalanine catabolism</keyword>
<feature type="domain" description="Fumarylacetoacetase N-terminal" evidence="15">
    <location>
        <begin position="16"/>
        <end position="79"/>
    </location>
</feature>
<feature type="binding site" evidence="13">
    <location>
        <position position="106"/>
    </location>
    <ligand>
        <name>Ca(2+)</name>
        <dbReference type="ChEBI" id="CHEBI:29108"/>
    </ligand>
</feature>
<comment type="cofactor">
    <cofactor evidence="1 13">
        <name>Ca(2+)</name>
        <dbReference type="ChEBI" id="CHEBI:29108"/>
    </cofactor>
</comment>
<keyword evidence="17" id="KW-1185">Reference proteome</keyword>
<evidence type="ECO:0000256" key="2">
    <source>
        <dbReference type="ARBA" id="ARBA00001946"/>
    </source>
</evidence>
<evidence type="ECO:0000259" key="14">
    <source>
        <dbReference type="Pfam" id="PF01557"/>
    </source>
</evidence>